<feature type="region of interest" description="Disordered" evidence="1">
    <location>
        <begin position="993"/>
        <end position="1013"/>
    </location>
</feature>
<feature type="region of interest" description="Disordered" evidence="1">
    <location>
        <begin position="1113"/>
        <end position="1191"/>
    </location>
</feature>
<evidence type="ECO:0000313" key="3">
    <source>
        <dbReference type="Proteomes" id="UP001385951"/>
    </source>
</evidence>
<feature type="compositionally biased region" description="Polar residues" evidence="1">
    <location>
        <begin position="993"/>
        <end position="1010"/>
    </location>
</feature>
<evidence type="ECO:0000313" key="2">
    <source>
        <dbReference type="EMBL" id="KAK7690191.1"/>
    </source>
</evidence>
<reference evidence="2 3" key="1">
    <citation type="submission" date="2022-09" db="EMBL/GenBank/DDBJ databases">
        <authorList>
            <person name="Palmer J.M."/>
        </authorList>
    </citation>
    <scope>NUCLEOTIDE SEQUENCE [LARGE SCALE GENOMIC DNA]</scope>
    <source>
        <strain evidence="2 3">DSM 7382</strain>
    </source>
</reference>
<dbReference type="InterPro" id="IPR016024">
    <property type="entry name" value="ARM-type_fold"/>
</dbReference>
<feature type="compositionally biased region" description="Basic and acidic residues" evidence="1">
    <location>
        <begin position="1118"/>
        <end position="1128"/>
    </location>
</feature>
<proteinExistence type="predicted"/>
<organism evidence="2 3">
    <name type="scientific">Cerrena zonata</name>
    <dbReference type="NCBI Taxonomy" id="2478898"/>
    <lineage>
        <taxon>Eukaryota</taxon>
        <taxon>Fungi</taxon>
        <taxon>Dikarya</taxon>
        <taxon>Basidiomycota</taxon>
        <taxon>Agaricomycotina</taxon>
        <taxon>Agaricomycetes</taxon>
        <taxon>Polyporales</taxon>
        <taxon>Cerrenaceae</taxon>
        <taxon>Cerrena</taxon>
    </lineage>
</organism>
<dbReference type="Proteomes" id="UP001385951">
    <property type="component" value="Unassembled WGS sequence"/>
</dbReference>
<dbReference type="SUPFAM" id="SSF48371">
    <property type="entry name" value="ARM repeat"/>
    <property type="match status" value="1"/>
</dbReference>
<feature type="compositionally biased region" description="Polar residues" evidence="1">
    <location>
        <begin position="1033"/>
        <end position="1056"/>
    </location>
</feature>
<dbReference type="AlphaFoldDB" id="A0AAW0GBD6"/>
<name>A0AAW0GBD6_9APHY</name>
<feature type="compositionally biased region" description="Basic and acidic residues" evidence="1">
    <location>
        <begin position="1140"/>
        <end position="1149"/>
    </location>
</feature>
<keyword evidence="3" id="KW-1185">Reference proteome</keyword>
<evidence type="ECO:0000256" key="1">
    <source>
        <dbReference type="SAM" id="MobiDB-lite"/>
    </source>
</evidence>
<protein>
    <submittedName>
        <fullName evidence="2">Uncharacterized protein</fullName>
    </submittedName>
</protein>
<feature type="region of interest" description="Disordered" evidence="1">
    <location>
        <begin position="1089"/>
        <end position="1108"/>
    </location>
</feature>
<sequence>MMSPQGDNISLLSPEELLATRFYFRSPILTLLESLEDQYQEHISLDDLSQAYDILSCRIRQVVEYLITPCNPLPPALLYLQDHSSSLALCLRRDISYAFVRTGPDSPPSEALIPDSVPQHHDLQDEELQYAEDSSHVCQLCLKLLCIIFKLPVISGLLTDDDLSALLHDITRIATTLSLPSPNSQKLRALAVLAISEQQLLPSLVKGQKRQILLMLNGILFGLEDDDGDDVQSINDAFQMIHGLVSSQPLLLLESLQKFMDAVLQRLLSPHRAIRIAAAHALAGYSRAVVSCSESISPSLYSKIEECICTFAELQLANRKSKSGIPAPSSTLRRYFSDLITASASGRKFGDACWAYSILASCIVLSNGKVFSRSRMIRTITIWMHDLHNAFGKEVVAIHLSVWRCFVWSLSRLRHHIDRQATSSTRKAPTTGDLLKTWDSALKFVHQDLELQNGSALVALLMNNPPSSTRHQVESTGFISETLDVVQTMIGSESDILHEEGLMLLASLVGISDTQPVSPWTNSRIVAHAVFDGTMLYNNERKSGFYSFDIDLGHIPRIPQDEVSNHWDILLAIWTIATKRLVFSGNFPAVNADLLRIWHELLISQSQLTQGNSHLAVSPEIIQDIVKVIAQLLESPKELLRGVTTKEVQLAQLKTIYHLWIVTKFAVGPLNEGDTAAAILSTVLSVQFLIDSVEVKTSWSELCSELMIAQDPLLLSALQERSDLESERELRRRLWKTVTVQYMDTKTDEDVNWERRIKLLLIPLANHNMSPDERELWVKLLDCALDDAETLSISSSTVLQTIAENVLSSSLTIPAPLTFTLLSHLQLKSEHTLPLSLFDHINSTLLMLYPPRPDNLSDSLQLFSALTDLITNTPQCHLINIIVHLSKSLTVWFHNDSESIDDTVFNDNIISLYCTTLHRLESTPLTVSLLHDLTPFLTSPFNFIPIPGLAPRAFRKFWQNAASHVESLETDCPSDLQDFLDAWGTMCDEHQSQESQMSFSSIPDSQPPTSQEDHEYAYLRSLSLGRDEDIHSGGSSKKNASQKTDSSSLCNFSKLTFPQGAQPAPRRRNLSIPFGSTSNARHEDDALFADDSWPSVPGMSSSEDHGIMSLGLSNKKRSRDDKEPEDHLNVNLGDISSPHALDHSQDGRQAKRARSVSDSASPAATPTRRARLAHRNEPELSQDDYDSWEITVPSPEVQRIRQELQ</sequence>
<feature type="region of interest" description="Disordered" evidence="1">
    <location>
        <begin position="1028"/>
        <end position="1078"/>
    </location>
</feature>
<comment type="caution">
    <text evidence="2">The sequence shown here is derived from an EMBL/GenBank/DDBJ whole genome shotgun (WGS) entry which is preliminary data.</text>
</comment>
<accession>A0AAW0GBD6</accession>
<dbReference type="EMBL" id="JASBNA010000007">
    <property type="protein sequence ID" value="KAK7690191.1"/>
    <property type="molecule type" value="Genomic_DNA"/>
</dbReference>
<gene>
    <name evidence="2" type="ORF">QCA50_006842</name>
</gene>